<name>A0A969WAW3_9GAMM</name>
<feature type="DNA-binding region" description="H-T-H motif" evidence="4">
    <location>
        <begin position="35"/>
        <end position="54"/>
    </location>
</feature>
<evidence type="ECO:0000313" key="7">
    <source>
        <dbReference type="Proteomes" id="UP000653472"/>
    </source>
</evidence>
<dbReference type="Gene3D" id="1.10.10.60">
    <property type="entry name" value="Homeodomain-like"/>
    <property type="match status" value="1"/>
</dbReference>
<feature type="domain" description="HTH tetR-type" evidence="5">
    <location>
        <begin position="12"/>
        <end position="72"/>
    </location>
</feature>
<comment type="caution">
    <text evidence="6">The sequence shown here is derived from an EMBL/GenBank/DDBJ whole genome shotgun (WGS) entry which is preliminary data.</text>
</comment>
<dbReference type="InterPro" id="IPR050109">
    <property type="entry name" value="HTH-type_TetR-like_transc_reg"/>
</dbReference>
<sequence length="241" mass="27724">MGTKERRLRDFAEREQRFLTAARELIVQDGLLNLQMSRVAEKCDYAVGTLYQHFVSKEDLLLALATDQSQGRVQMFERVRDWKASSRDRMLGFALADMMLARRCPDHFRLLQFTFTEVVWGAAPEARRQACMDMHRPLRQATLDVIDDALRSGELQARGLSIEQICLAPWALAVGLHAIVHHEGLLEQYSIREPYQLMLRHLSDLLNGMDWKPLADTSDTAAYDELAARFSREVMNEDLDL</sequence>
<dbReference type="GO" id="GO:0003700">
    <property type="term" value="F:DNA-binding transcription factor activity"/>
    <property type="evidence" value="ECO:0007669"/>
    <property type="project" value="TreeGrafter"/>
</dbReference>
<gene>
    <name evidence="6" type="ORF">G7Y82_10640</name>
</gene>
<evidence type="ECO:0000259" key="5">
    <source>
        <dbReference type="PROSITE" id="PS50977"/>
    </source>
</evidence>
<dbReference type="PRINTS" id="PR00455">
    <property type="entry name" value="HTHTETR"/>
</dbReference>
<keyword evidence="2 4" id="KW-0238">DNA-binding</keyword>
<proteinExistence type="predicted"/>
<dbReference type="Proteomes" id="UP000653472">
    <property type="component" value="Unassembled WGS sequence"/>
</dbReference>
<dbReference type="AlphaFoldDB" id="A0A969WAW3"/>
<dbReference type="Pfam" id="PF00440">
    <property type="entry name" value="TetR_N"/>
    <property type="match status" value="1"/>
</dbReference>
<accession>A0A969WAW3</accession>
<reference evidence="6" key="1">
    <citation type="submission" date="2020-03" db="EMBL/GenBank/DDBJ databases">
        <title>Solimonas marina sp. nov., isolated from deep seawater of the Pacific Ocean.</title>
        <authorList>
            <person name="Liu X."/>
            <person name="Lai Q."/>
            <person name="Sun F."/>
            <person name="Gai Y."/>
            <person name="Li G."/>
            <person name="Shao Z."/>
        </authorList>
    </citation>
    <scope>NUCLEOTIDE SEQUENCE</scope>
    <source>
        <strain evidence="6">C16B3</strain>
    </source>
</reference>
<dbReference type="PROSITE" id="PS50977">
    <property type="entry name" value="HTH_TETR_2"/>
    <property type="match status" value="1"/>
</dbReference>
<dbReference type="GO" id="GO:0000976">
    <property type="term" value="F:transcription cis-regulatory region binding"/>
    <property type="evidence" value="ECO:0007669"/>
    <property type="project" value="TreeGrafter"/>
</dbReference>
<dbReference type="InterPro" id="IPR009057">
    <property type="entry name" value="Homeodomain-like_sf"/>
</dbReference>
<dbReference type="Gene3D" id="1.10.357.10">
    <property type="entry name" value="Tetracycline Repressor, domain 2"/>
    <property type="match status" value="1"/>
</dbReference>
<evidence type="ECO:0000256" key="4">
    <source>
        <dbReference type="PROSITE-ProRule" id="PRU00335"/>
    </source>
</evidence>
<evidence type="ECO:0000313" key="6">
    <source>
        <dbReference type="EMBL" id="NKF22774.1"/>
    </source>
</evidence>
<organism evidence="6 7">
    <name type="scientific">Solimonas marina</name>
    <dbReference type="NCBI Taxonomy" id="2714601"/>
    <lineage>
        <taxon>Bacteria</taxon>
        <taxon>Pseudomonadati</taxon>
        <taxon>Pseudomonadota</taxon>
        <taxon>Gammaproteobacteria</taxon>
        <taxon>Nevskiales</taxon>
        <taxon>Nevskiaceae</taxon>
        <taxon>Solimonas</taxon>
    </lineage>
</organism>
<dbReference type="PANTHER" id="PTHR30055">
    <property type="entry name" value="HTH-TYPE TRANSCRIPTIONAL REGULATOR RUTR"/>
    <property type="match status" value="1"/>
</dbReference>
<keyword evidence="1" id="KW-0805">Transcription regulation</keyword>
<dbReference type="PANTHER" id="PTHR30055:SF234">
    <property type="entry name" value="HTH-TYPE TRANSCRIPTIONAL REGULATOR BETI"/>
    <property type="match status" value="1"/>
</dbReference>
<evidence type="ECO:0000256" key="1">
    <source>
        <dbReference type="ARBA" id="ARBA00023015"/>
    </source>
</evidence>
<dbReference type="EMBL" id="JAAVXB010000005">
    <property type="protein sequence ID" value="NKF22774.1"/>
    <property type="molecule type" value="Genomic_DNA"/>
</dbReference>
<dbReference type="SUPFAM" id="SSF46689">
    <property type="entry name" value="Homeodomain-like"/>
    <property type="match status" value="1"/>
</dbReference>
<evidence type="ECO:0000256" key="3">
    <source>
        <dbReference type="ARBA" id="ARBA00023163"/>
    </source>
</evidence>
<evidence type="ECO:0000256" key="2">
    <source>
        <dbReference type="ARBA" id="ARBA00023125"/>
    </source>
</evidence>
<keyword evidence="3" id="KW-0804">Transcription</keyword>
<protein>
    <submittedName>
        <fullName evidence="6">TetR/AcrR family transcriptional regulator</fullName>
    </submittedName>
</protein>
<keyword evidence="7" id="KW-1185">Reference proteome</keyword>
<dbReference type="RefSeq" id="WP_168148038.1">
    <property type="nucleotide sequence ID" value="NZ_JAAVXB010000005.1"/>
</dbReference>
<dbReference type="InterPro" id="IPR001647">
    <property type="entry name" value="HTH_TetR"/>
</dbReference>